<organism evidence="1">
    <name type="scientific">Siphoviridae sp. ctOCb13</name>
    <dbReference type="NCBI Taxonomy" id="2825477"/>
    <lineage>
        <taxon>Viruses</taxon>
        <taxon>Duplodnaviria</taxon>
        <taxon>Heunggongvirae</taxon>
        <taxon>Uroviricota</taxon>
        <taxon>Caudoviricetes</taxon>
    </lineage>
</organism>
<reference evidence="1" key="1">
    <citation type="journal article" date="2021" name="Proc. Natl. Acad. Sci. U.S.A.">
        <title>A Catalog of Tens of Thousands of Viruses from Human Metagenomes Reveals Hidden Associations with Chronic Diseases.</title>
        <authorList>
            <person name="Tisza M.J."/>
            <person name="Buck C.B."/>
        </authorList>
    </citation>
    <scope>NUCLEOTIDE SEQUENCE</scope>
    <source>
        <strain evidence="1">CtOCb13</strain>
    </source>
</reference>
<proteinExistence type="predicted"/>
<protein>
    <submittedName>
        <fullName evidence="1">Uncharacterized protein</fullName>
    </submittedName>
</protein>
<evidence type="ECO:0000313" key="1">
    <source>
        <dbReference type="EMBL" id="DAE12677.1"/>
    </source>
</evidence>
<dbReference type="EMBL" id="BK015555">
    <property type="protein sequence ID" value="DAE12677.1"/>
    <property type="molecule type" value="Genomic_DNA"/>
</dbReference>
<sequence>MKQKTEHLLDQARQIMGDDADFFIIAHKKDKCGAVAHGNTDTIAQAIFSCMHNPGDPIGATMYRIIKLNVMNILKNPSPYALDLIDTINSILPDNE</sequence>
<name>A0A8S5Q1Y0_9CAUD</name>
<accession>A0A8S5Q1Y0</accession>